<dbReference type="Proteomes" id="UP000003917">
    <property type="component" value="Unassembled WGS sequence"/>
</dbReference>
<organism evidence="2 3">
    <name type="scientific">Bacteroides fragilis CL05T12C13</name>
    <dbReference type="NCBI Taxonomy" id="997881"/>
    <lineage>
        <taxon>Bacteria</taxon>
        <taxon>Pseudomonadati</taxon>
        <taxon>Bacteroidota</taxon>
        <taxon>Bacteroidia</taxon>
        <taxon>Bacteroidales</taxon>
        <taxon>Bacteroidaceae</taxon>
        <taxon>Bacteroides</taxon>
    </lineage>
</organism>
<dbReference type="Pfam" id="PF20434">
    <property type="entry name" value="BD-FAE"/>
    <property type="match status" value="1"/>
</dbReference>
<dbReference type="EMBL" id="AGXP01000045">
    <property type="protein sequence ID" value="EIY90768.1"/>
    <property type="molecule type" value="Genomic_DNA"/>
</dbReference>
<dbReference type="AlphaFoldDB" id="I9V6F9"/>
<protein>
    <recommendedName>
        <fullName evidence="1">BD-FAE-like domain-containing protein</fullName>
    </recommendedName>
</protein>
<evidence type="ECO:0000313" key="2">
    <source>
        <dbReference type="EMBL" id="EIY90768.1"/>
    </source>
</evidence>
<sequence>MEYRYLLFLHFLFGSVQLFAQTEFTVSLYDSQRKRIIPIAVYEPKHINKKTAVVIFNHGYGQNATDSYLTYSRLTKPLAEKGYYVISIQHELSDDAPLPMTGEFMKTRISNWERGVKNIVFTIKQFKRLKPKLNWNNLSIIGHSNGGDMAMLLATRHPQIARKVISLDHRRMIMPRCDTPRIYTLRGSDYDADKDVIPTIEEQQKHCITVIKLDDIKHGDMDNKGTREQHNTILHYLYKFLK</sequence>
<feature type="domain" description="BD-FAE-like" evidence="1">
    <location>
        <begin position="41"/>
        <end position="158"/>
    </location>
</feature>
<evidence type="ECO:0000313" key="3">
    <source>
        <dbReference type="Proteomes" id="UP000003917"/>
    </source>
</evidence>
<name>I9V6F9_BACFG</name>
<dbReference type="InterPro" id="IPR049492">
    <property type="entry name" value="BD-FAE-like_dom"/>
</dbReference>
<accession>I9V6F9</accession>
<dbReference type="InterPro" id="IPR029058">
    <property type="entry name" value="AB_hydrolase_fold"/>
</dbReference>
<dbReference type="SUPFAM" id="SSF53474">
    <property type="entry name" value="alpha/beta-Hydrolases"/>
    <property type="match status" value="1"/>
</dbReference>
<dbReference type="RefSeq" id="WP_005802213.1">
    <property type="nucleotide sequence ID" value="NZ_JH724198.1"/>
</dbReference>
<dbReference type="PATRIC" id="fig|997881.3.peg.4036"/>
<proteinExistence type="predicted"/>
<dbReference type="Gene3D" id="3.40.50.1820">
    <property type="entry name" value="alpha/beta hydrolase"/>
    <property type="match status" value="1"/>
</dbReference>
<reference evidence="2 3" key="1">
    <citation type="submission" date="2012-02" db="EMBL/GenBank/DDBJ databases">
        <title>The Genome Sequence of Bacteroides fragilis CL05T12C13.</title>
        <authorList>
            <consortium name="The Broad Institute Genome Sequencing Platform"/>
            <person name="Earl A."/>
            <person name="Ward D."/>
            <person name="Feldgarden M."/>
            <person name="Gevers D."/>
            <person name="Zitomersky N.L."/>
            <person name="Coyne M.J."/>
            <person name="Comstock L.E."/>
            <person name="Young S.K."/>
            <person name="Zeng Q."/>
            <person name="Gargeya S."/>
            <person name="Fitzgerald M."/>
            <person name="Haas B."/>
            <person name="Abouelleil A."/>
            <person name="Alvarado L."/>
            <person name="Arachchi H.M."/>
            <person name="Berlin A."/>
            <person name="Chapman S.B."/>
            <person name="Gearin G."/>
            <person name="Goldberg J."/>
            <person name="Griggs A."/>
            <person name="Gujja S."/>
            <person name="Hansen M."/>
            <person name="Heiman D."/>
            <person name="Howarth C."/>
            <person name="Larimer J."/>
            <person name="Lui A."/>
            <person name="MacDonald P.J.P."/>
            <person name="McCowen C."/>
            <person name="Montmayeur A."/>
            <person name="Murphy C."/>
            <person name="Neiman D."/>
            <person name="Pearson M."/>
            <person name="Priest M."/>
            <person name="Roberts A."/>
            <person name="Saif S."/>
            <person name="Shea T."/>
            <person name="Sisk P."/>
            <person name="Stolte C."/>
            <person name="Sykes S."/>
            <person name="Wortman J."/>
            <person name="Nusbaum C."/>
            <person name="Birren B."/>
        </authorList>
    </citation>
    <scope>NUCLEOTIDE SEQUENCE [LARGE SCALE GENOMIC DNA]</scope>
    <source>
        <strain evidence="2 3">CL05T12C13</strain>
    </source>
</reference>
<dbReference type="HOGENOM" id="CLU_086364_0_0_10"/>
<comment type="caution">
    <text evidence="2">The sequence shown here is derived from an EMBL/GenBank/DDBJ whole genome shotgun (WGS) entry which is preliminary data.</text>
</comment>
<dbReference type="ESTHER" id="bacfg-i9v6f9">
    <property type="family name" value="Chlorophyllase"/>
</dbReference>
<gene>
    <name evidence="2" type="ORF">HMPREF1080_03828</name>
</gene>
<evidence type="ECO:0000259" key="1">
    <source>
        <dbReference type="Pfam" id="PF20434"/>
    </source>
</evidence>